<evidence type="ECO:0000313" key="1">
    <source>
        <dbReference type="EMBL" id="OJJ88013.1"/>
    </source>
</evidence>
<dbReference type="GeneID" id="34459482"/>
<gene>
    <name evidence="1" type="ORF">ASPGLDRAFT_22799</name>
</gene>
<dbReference type="AlphaFoldDB" id="A0A1L9VVR9"/>
<dbReference type="Proteomes" id="UP000184300">
    <property type="component" value="Unassembled WGS sequence"/>
</dbReference>
<protein>
    <submittedName>
        <fullName evidence="1">Uncharacterized protein</fullName>
    </submittedName>
</protein>
<name>A0A1L9VVR9_ASPGL</name>
<reference evidence="2" key="1">
    <citation type="journal article" date="2017" name="Genome Biol.">
        <title>Comparative genomics reveals high biological diversity and specific adaptations in the industrially and medically important fungal genus Aspergillus.</title>
        <authorList>
            <person name="de Vries R.P."/>
            <person name="Riley R."/>
            <person name="Wiebenga A."/>
            <person name="Aguilar-Osorio G."/>
            <person name="Amillis S."/>
            <person name="Uchima C.A."/>
            <person name="Anderluh G."/>
            <person name="Asadollahi M."/>
            <person name="Askin M."/>
            <person name="Barry K."/>
            <person name="Battaglia E."/>
            <person name="Bayram O."/>
            <person name="Benocci T."/>
            <person name="Braus-Stromeyer S.A."/>
            <person name="Caldana C."/>
            <person name="Canovas D."/>
            <person name="Cerqueira G.C."/>
            <person name="Chen F."/>
            <person name="Chen W."/>
            <person name="Choi C."/>
            <person name="Clum A."/>
            <person name="Dos Santos R.A."/>
            <person name="Damasio A.R."/>
            <person name="Diallinas G."/>
            <person name="Emri T."/>
            <person name="Fekete E."/>
            <person name="Flipphi M."/>
            <person name="Freyberg S."/>
            <person name="Gallo A."/>
            <person name="Gournas C."/>
            <person name="Habgood R."/>
            <person name="Hainaut M."/>
            <person name="Harispe M.L."/>
            <person name="Henrissat B."/>
            <person name="Hilden K.S."/>
            <person name="Hope R."/>
            <person name="Hossain A."/>
            <person name="Karabika E."/>
            <person name="Karaffa L."/>
            <person name="Karanyi Z."/>
            <person name="Krasevec N."/>
            <person name="Kuo A."/>
            <person name="Kusch H."/>
            <person name="LaButti K."/>
            <person name="Lagendijk E.L."/>
            <person name="Lapidus A."/>
            <person name="Levasseur A."/>
            <person name="Lindquist E."/>
            <person name="Lipzen A."/>
            <person name="Logrieco A.F."/>
            <person name="MacCabe A."/>
            <person name="Maekelae M.R."/>
            <person name="Malavazi I."/>
            <person name="Melin P."/>
            <person name="Meyer V."/>
            <person name="Mielnichuk N."/>
            <person name="Miskei M."/>
            <person name="Molnar A.P."/>
            <person name="Mule G."/>
            <person name="Ngan C.Y."/>
            <person name="Orejas M."/>
            <person name="Orosz E."/>
            <person name="Ouedraogo J.P."/>
            <person name="Overkamp K.M."/>
            <person name="Park H.-S."/>
            <person name="Perrone G."/>
            <person name="Piumi F."/>
            <person name="Punt P.J."/>
            <person name="Ram A.F."/>
            <person name="Ramon A."/>
            <person name="Rauscher S."/>
            <person name="Record E."/>
            <person name="Riano-Pachon D.M."/>
            <person name="Robert V."/>
            <person name="Roehrig J."/>
            <person name="Ruller R."/>
            <person name="Salamov A."/>
            <person name="Salih N.S."/>
            <person name="Samson R.A."/>
            <person name="Sandor E."/>
            <person name="Sanguinetti M."/>
            <person name="Schuetze T."/>
            <person name="Sepcic K."/>
            <person name="Shelest E."/>
            <person name="Sherlock G."/>
            <person name="Sophianopoulou V."/>
            <person name="Squina F.M."/>
            <person name="Sun H."/>
            <person name="Susca A."/>
            <person name="Todd R.B."/>
            <person name="Tsang A."/>
            <person name="Unkles S.E."/>
            <person name="van de Wiele N."/>
            <person name="van Rossen-Uffink D."/>
            <person name="Oliveira J.V."/>
            <person name="Vesth T.C."/>
            <person name="Visser J."/>
            <person name="Yu J.-H."/>
            <person name="Zhou M."/>
            <person name="Andersen M.R."/>
            <person name="Archer D.B."/>
            <person name="Baker S.E."/>
            <person name="Benoit I."/>
            <person name="Brakhage A.A."/>
            <person name="Braus G.H."/>
            <person name="Fischer R."/>
            <person name="Frisvad J.C."/>
            <person name="Goldman G.H."/>
            <person name="Houbraken J."/>
            <person name="Oakley B."/>
            <person name="Pocsi I."/>
            <person name="Scazzocchio C."/>
            <person name="Seiboth B."/>
            <person name="vanKuyk P.A."/>
            <person name="Wortman J."/>
            <person name="Dyer P.S."/>
            <person name="Grigoriev I.V."/>
        </authorList>
    </citation>
    <scope>NUCLEOTIDE SEQUENCE [LARGE SCALE GENOMIC DNA]</scope>
    <source>
        <strain evidence="2">CBS 516.65</strain>
    </source>
</reference>
<dbReference type="RefSeq" id="XP_022404696.1">
    <property type="nucleotide sequence ID" value="XM_022543221.1"/>
</dbReference>
<accession>A0A1L9VVR9</accession>
<dbReference type="PROSITE" id="PS51257">
    <property type="entry name" value="PROKAR_LIPOPROTEIN"/>
    <property type="match status" value="1"/>
</dbReference>
<proteinExistence type="predicted"/>
<keyword evidence="2" id="KW-1185">Reference proteome</keyword>
<evidence type="ECO:0000313" key="2">
    <source>
        <dbReference type="Proteomes" id="UP000184300"/>
    </source>
</evidence>
<organism evidence="1 2">
    <name type="scientific">Aspergillus glaucus CBS 516.65</name>
    <dbReference type="NCBI Taxonomy" id="1160497"/>
    <lineage>
        <taxon>Eukaryota</taxon>
        <taxon>Fungi</taxon>
        <taxon>Dikarya</taxon>
        <taxon>Ascomycota</taxon>
        <taxon>Pezizomycotina</taxon>
        <taxon>Eurotiomycetes</taxon>
        <taxon>Eurotiomycetidae</taxon>
        <taxon>Eurotiales</taxon>
        <taxon>Aspergillaceae</taxon>
        <taxon>Aspergillus</taxon>
        <taxon>Aspergillus subgen. Aspergillus</taxon>
    </lineage>
</organism>
<dbReference type="EMBL" id="KV878890">
    <property type="protein sequence ID" value="OJJ88013.1"/>
    <property type="molecule type" value="Genomic_DNA"/>
</dbReference>
<dbReference type="VEuPathDB" id="FungiDB:ASPGLDRAFT_22799"/>
<sequence>MYYKLQKRIGLYSVQSMGSCSPTVFRLVNSTPVTPAGWPMWPPLSPVPVLRSTEYIRSTIRTEYGVVSSHNNKFGGDFDFHSRTTTTLLLLLRPYYYFMLPPEREKGNNFFN</sequence>